<dbReference type="PANTHER" id="PTHR33371">
    <property type="entry name" value="INTERMEMBRANE PHOSPHOLIPID TRANSPORT SYSTEM BINDING PROTEIN MLAD-RELATED"/>
    <property type="match status" value="1"/>
</dbReference>
<reference evidence="4 5" key="1">
    <citation type="submission" date="2018-04" db="EMBL/GenBank/DDBJ databases">
        <title>Genomic Encyclopedia of Type Strains, Phase IV (KMG-IV): sequencing the most valuable type-strain genomes for metagenomic binning, comparative biology and taxonomic classification.</title>
        <authorList>
            <person name="Goeker M."/>
        </authorList>
    </citation>
    <scope>NUCLEOTIDE SEQUENCE [LARGE SCALE GENOMIC DNA]</scope>
    <source>
        <strain evidence="4 5">DSM 45771</strain>
    </source>
</reference>
<organism evidence="4 5">
    <name type="scientific">Actinomycetospora cinnamomea</name>
    <dbReference type="NCBI Taxonomy" id="663609"/>
    <lineage>
        <taxon>Bacteria</taxon>
        <taxon>Bacillati</taxon>
        <taxon>Actinomycetota</taxon>
        <taxon>Actinomycetes</taxon>
        <taxon>Pseudonocardiales</taxon>
        <taxon>Pseudonocardiaceae</taxon>
        <taxon>Actinomycetospora</taxon>
    </lineage>
</organism>
<sequence>MIGTKILRLVALFAVISVVGVSYVALRYVGADSLIGLGPYTVKVQLAESGGIFPDASVSYRGVEIGKVGDMRVTPQGLEVDLEIEQESPQVPASSVAVIANRSAVGEQYVDLQPPSNAGPYLEDESIIPIQQTRTPVPVDQLLADVDALATSVPLPELRQTVDELYLAFDRAGPDLQRLLDASNALIPDAIRNLPQTLQLLRDGRIVLETQSQLGPQITSLSRDLQLFTAQLKADDPNLRRLVTAAPPAAAEIEGLIRDVGPDLGRVLENTLVVARILEPRQAGLKQVLVTYPALSAAAPTVVPGDGRVHFGLVLNLADPPYCRDGYLQANGNGDPDTTWQSAALPGGRYGRDGPGIEDVIAGQRNDASGYYPMNTRVFCNEDLPVNPRGAQWHPNPDGSPTPERRMPPGGGDPRLMGGGGGGENTESQNDQQDATALASLPAGGVLGGATEGAPPVIIPGLTSP</sequence>
<protein>
    <submittedName>
        <fullName evidence="4">Phospholipid/cholesterol/gamma-HCH transport system substrate-binding protein</fullName>
    </submittedName>
</protein>
<dbReference type="RefSeq" id="WP_243418053.1">
    <property type="nucleotide sequence ID" value="NZ_QEKW01000005.1"/>
</dbReference>
<feature type="compositionally biased region" description="Gly residues" evidence="1">
    <location>
        <begin position="409"/>
        <end position="424"/>
    </location>
</feature>
<keyword evidence="5" id="KW-1185">Reference proteome</keyword>
<dbReference type="EMBL" id="QEKW01000005">
    <property type="protein sequence ID" value="PVZ10231.1"/>
    <property type="molecule type" value="Genomic_DNA"/>
</dbReference>
<evidence type="ECO:0000313" key="4">
    <source>
        <dbReference type="EMBL" id="PVZ10231.1"/>
    </source>
</evidence>
<dbReference type="NCBIfam" id="TIGR00996">
    <property type="entry name" value="Mtu_fam_mce"/>
    <property type="match status" value="1"/>
</dbReference>
<proteinExistence type="predicted"/>
<dbReference type="InterPro" id="IPR005693">
    <property type="entry name" value="Mce"/>
</dbReference>
<accession>A0A2U1FDE7</accession>
<dbReference type="Proteomes" id="UP000245639">
    <property type="component" value="Unassembled WGS sequence"/>
</dbReference>
<comment type="caution">
    <text evidence="4">The sequence shown here is derived from an EMBL/GenBank/DDBJ whole genome shotgun (WGS) entry which is preliminary data.</text>
</comment>
<feature type="region of interest" description="Disordered" evidence="1">
    <location>
        <begin position="388"/>
        <end position="465"/>
    </location>
</feature>
<keyword evidence="2" id="KW-1133">Transmembrane helix</keyword>
<evidence type="ECO:0000259" key="3">
    <source>
        <dbReference type="Pfam" id="PF02470"/>
    </source>
</evidence>
<evidence type="ECO:0000256" key="1">
    <source>
        <dbReference type="SAM" id="MobiDB-lite"/>
    </source>
</evidence>
<dbReference type="AlphaFoldDB" id="A0A2U1FDE7"/>
<evidence type="ECO:0000256" key="2">
    <source>
        <dbReference type="SAM" id="Phobius"/>
    </source>
</evidence>
<feature type="transmembrane region" description="Helical" evidence="2">
    <location>
        <begin position="6"/>
        <end position="26"/>
    </location>
</feature>
<dbReference type="PANTHER" id="PTHR33371:SF16">
    <property type="entry name" value="MCE-FAMILY PROTEIN MCE3F"/>
    <property type="match status" value="1"/>
</dbReference>
<feature type="domain" description="Mce/MlaD" evidence="3">
    <location>
        <begin position="39"/>
        <end position="115"/>
    </location>
</feature>
<feature type="compositionally biased region" description="Polar residues" evidence="1">
    <location>
        <begin position="425"/>
        <end position="435"/>
    </location>
</feature>
<dbReference type="Pfam" id="PF02470">
    <property type="entry name" value="MlaD"/>
    <property type="match status" value="1"/>
</dbReference>
<dbReference type="GO" id="GO:0005576">
    <property type="term" value="C:extracellular region"/>
    <property type="evidence" value="ECO:0007669"/>
    <property type="project" value="TreeGrafter"/>
</dbReference>
<keyword evidence="2" id="KW-0812">Transmembrane</keyword>
<dbReference type="InterPro" id="IPR052336">
    <property type="entry name" value="MlaD_Phospholipid_Transporter"/>
</dbReference>
<evidence type="ECO:0000313" key="5">
    <source>
        <dbReference type="Proteomes" id="UP000245639"/>
    </source>
</evidence>
<gene>
    <name evidence="4" type="ORF">C8D89_105311</name>
</gene>
<keyword evidence="2" id="KW-0472">Membrane</keyword>
<dbReference type="InterPro" id="IPR003399">
    <property type="entry name" value="Mce/MlaD"/>
</dbReference>
<name>A0A2U1FDE7_9PSEU</name>